<dbReference type="Pfam" id="PF13673">
    <property type="entry name" value="Acetyltransf_10"/>
    <property type="match status" value="1"/>
</dbReference>
<evidence type="ECO:0000259" key="3">
    <source>
        <dbReference type="PROSITE" id="PS51186"/>
    </source>
</evidence>
<feature type="domain" description="N-acetyltransferase" evidence="3">
    <location>
        <begin position="1"/>
        <end position="139"/>
    </location>
</feature>
<protein>
    <submittedName>
        <fullName evidence="4">Putative N-acetyltransferase YjcF</fullName>
        <ecNumber evidence="4">2.3.1.-</ecNumber>
    </submittedName>
</protein>
<dbReference type="AlphaFoldDB" id="A0A222E1R4"/>
<organism evidence="4 5">
    <name type="scientific">Antarctobacter heliothermus</name>
    <dbReference type="NCBI Taxonomy" id="74033"/>
    <lineage>
        <taxon>Bacteria</taxon>
        <taxon>Pseudomonadati</taxon>
        <taxon>Pseudomonadota</taxon>
        <taxon>Alphaproteobacteria</taxon>
        <taxon>Rhodobacterales</taxon>
        <taxon>Roseobacteraceae</taxon>
        <taxon>Antarctobacter</taxon>
    </lineage>
</organism>
<dbReference type="SUPFAM" id="SSF55729">
    <property type="entry name" value="Acyl-CoA N-acyltransferases (Nat)"/>
    <property type="match status" value="1"/>
</dbReference>
<evidence type="ECO:0000256" key="1">
    <source>
        <dbReference type="ARBA" id="ARBA00022679"/>
    </source>
</evidence>
<proteinExistence type="predicted"/>
<evidence type="ECO:0000256" key="2">
    <source>
        <dbReference type="ARBA" id="ARBA00023315"/>
    </source>
</evidence>
<name>A0A222E1R4_9RHOB</name>
<evidence type="ECO:0000313" key="4">
    <source>
        <dbReference type="EMBL" id="ASP20120.1"/>
    </source>
</evidence>
<keyword evidence="1 4" id="KW-0808">Transferase</keyword>
<dbReference type="KEGG" id="aht:ANTHELSMS3_01421"/>
<evidence type="ECO:0000313" key="5">
    <source>
        <dbReference type="Proteomes" id="UP000203589"/>
    </source>
</evidence>
<gene>
    <name evidence="4" type="primary">yjcF</name>
    <name evidence="4" type="ORF">ANTHELSMS3_01421</name>
</gene>
<dbReference type="InterPro" id="IPR050832">
    <property type="entry name" value="Bact_Acetyltransf"/>
</dbReference>
<dbReference type="EMBL" id="CP022540">
    <property type="protein sequence ID" value="ASP20120.1"/>
    <property type="molecule type" value="Genomic_DNA"/>
</dbReference>
<sequence length="139" mass="15181">MIRIEQTTDLATCHALRRAVFIDEQGIPEAEEWDDLDKSSVHLLAYIDDTPLGTARLRQEGVEGRIGRVCVLSEARGTGLGAALVRFGVDWFKGQPDISSVVLGAQSHALPFYEKLGFAAFGPVYDDAGIPHQNMRAQA</sequence>
<dbReference type="EC" id="2.3.1.-" evidence="4"/>
<reference evidence="4 5" key="1">
    <citation type="submission" date="2017-07" db="EMBL/GenBank/DDBJ databases">
        <title>Genome Sequence of Antarctobacter heliothermus Strain SMS3 Isolated from a culture of the Diatom Skeletonema marinoi.</title>
        <authorList>
            <person name="Topel M."/>
            <person name="Pinder M.I.M."/>
            <person name="Johansson O.N."/>
            <person name="Kourtchenko O."/>
            <person name="Godhe A."/>
            <person name="Clarke A.K."/>
        </authorList>
    </citation>
    <scope>NUCLEOTIDE SEQUENCE [LARGE SCALE GENOMIC DNA]</scope>
    <source>
        <strain evidence="4 5">SMS3</strain>
    </source>
</reference>
<dbReference type="Proteomes" id="UP000203589">
    <property type="component" value="Chromosome"/>
</dbReference>
<dbReference type="PANTHER" id="PTHR43877">
    <property type="entry name" value="AMINOALKYLPHOSPHONATE N-ACETYLTRANSFERASE-RELATED-RELATED"/>
    <property type="match status" value="1"/>
</dbReference>
<accession>A0A222E1R4</accession>
<dbReference type="PROSITE" id="PS51186">
    <property type="entry name" value="GNAT"/>
    <property type="match status" value="1"/>
</dbReference>
<dbReference type="CDD" id="cd04301">
    <property type="entry name" value="NAT_SF"/>
    <property type="match status" value="1"/>
</dbReference>
<dbReference type="Gene3D" id="3.40.630.30">
    <property type="match status" value="1"/>
</dbReference>
<keyword evidence="2 4" id="KW-0012">Acyltransferase</keyword>
<dbReference type="InterPro" id="IPR000182">
    <property type="entry name" value="GNAT_dom"/>
</dbReference>
<keyword evidence="5" id="KW-1185">Reference proteome</keyword>
<dbReference type="GO" id="GO:0016747">
    <property type="term" value="F:acyltransferase activity, transferring groups other than amino-acyl groups"/>
    <property type="evidence" value="ECO:0007669"/>
    <property type="project" value="InterPro"/>
</dbReference>
<dbReference type="InterPro" id="IPR016181">
    <property type="entry name" value="Acyl_CoA_acyltransferase"/>
</dbReference>